<keyword evidence="4" id="KW-1185">Reference proteome</keyword>
<dbReference type="Pfam" id="PF01073">
    <property type="entry name" value="3Beta_HSD"/>
    <property type="match status" value="1"/>
</dbReference>
<dbReference type="InterPro" id="IPR036291">
    <property type="entry name" value="NAD(P)-bd_dom_sf"/>
</dbReference>
<sequence length="330" mass="37141">MKILVTGATGFIGGRTVEALLSLSYDEVRCCGRNRSKAEHLEKKGACFHEGSLLDDKHVNEITRDIDMIVHCAGLAGTWGKYEDYHEANVTATEKLVAAAQKSGVQRFVNISSPSIYFDYRDQLDLVEGDLPKKFSNHYATTKFKAEKVVEKAHNEKFLTVSLRPRFVIGAGDNQILPRLIRLQKSNMLVQIGDGENIVDVTTVKNVVDAILLCLKAPHDAMGEVYNISNGEPVKFWKFVDMVLTKMGISTERKKVPYRLMLRLARVNQMVAICVKRKEEPRLLPITVAALAKSMTLNIAKAREKLGYDPQQTVEEGVDEFLAWWREKKS</sequence>
<reference evidence="3 4" key="1">
    <citation type="submission" date="2019-08" db="EMBL/GenBank/DDBJ databases">
        <title>Complete genome sequence of Candidatus Uab amorphum.</title>
        <authorList>
            <person name="Shiratori T."/>
            <person name="Suzuki S."/>
            <person name="Kakizawa Y."/>
            <person name="Ishida K."/>
        </authorList>
    </citation>
    <scope>NUCLEOTIDE SEQUENCE [LARGE SCALE GENOMIC DNA]</scope>
    <source>
        <strain evidence="3 4">SRT547</strain>
    </source>
</reference>
<proteinExistence type="inferred from homology"/>
<dbReference type="Gene3D" id="3.40.50.720">
    <property type="entry name" value="NAD(P)-binding Rossmann-like Domain"/>
    <property type="match status" value="1"/>
</dbReference>
<feature type="domain" description="3-beta hydroxysteroid dehydrogenase/isomerase" evidence="2">
    <location>
        <begin position="4"/>
        <end position="253"/>
    </location>
</feature>
<gene>
    <name evidence="3" type="ORF">UABAM_06450</name>
</gene>
<name>A0A5S9IU82_UABAM</name>
<evidence type="ECO:0000313" key="4">
    <source>
        <dbReference type="Proteomes" id="UP000326354"/>
    </source>
</evidence>
<evidence type="ECO:0000256" key="1">
    <source>
        <dbReference type="ARBA" id="ARBA00009219"/>
    </source>
</evidence>
<accession>A0A5S9IU82</accession>
<dbReference type="GO" id="GO:0016616">
    <property type="term" value="F:oxidoreductase activity, acting on the CH-OH group of donors, NAD or NADP as acceptor"/>
    <property type="evidence" value="ECO:0007669"/>
    <property type="project" value="InterPro"/>
</dbReference>
<dbReference type="PANTHER" id="PTHR43245:SF24">
    <property type="entry name" value="DEHYDROGENASE"/>
    <property type="match status" value="1"/>
</dbReference>
<dbReference type="InterPro" id="IPR050177">
    <property type="entry name" value="Lipid_A_modif_metabolic_enz"/>
</dbReference>
<dbReference type="RefSeq" id="WP_151972145.1">
    <property type="nucleotide sequence ID" value="NZ_AP019860.1"/>
</dbReference>
<dbReference type="OrthoDB" id="240982at2"/>
<comment type="similarity">
    <text evidence="1">Belongs to the 3-beta-HSD family.</text>
</comment>
<dbReference type="SUPFAM" id="SSF51735">
    <property type="entry name" value="NAD(P)-binding Rossmann-fold domains"/>
    <property type="match status" value="1"/>
</dbReference>
<organism evidence="3 4">
    <name type="scientific">Uabimicrobium amorphum</name>
    <dbReference type="NCBI Taxonomy" id="2596890"/>
    <lineage>
        <taxon>Bacteria</taxon>
        <taxon>Pseudomonadati</taxon>
        <taxon>Planctomycetota</taxon>
        <taxon>Candidatus Uabimicrobiia</taxon>
        <taxon>Candidatus Uabimicrobiales</taxon>
        <taxon>Candidatus Uabimicrobiaceae</taxon>
        <taxon>Candidatus Uabimicrobium</taxon>
    </lineage>
</organism>
<evidence type="ECO:0000313" key="3">
    <source>
        <dbReference type="EMBL" id="BBM88034.1"/>
    </source>
</evidence>
<dbReference type="Proteomes" id="UP000326354">
    <property type="component" value="Chromosome"/>
</dbReference>
<dbReference type="KEGG" id="uam:UABAM_06450"/>
<protein>
    <submittedName>
        <fullName evidence="3">Oxidoreductase</fullName>
    </submittedName>
</protein>
<dbReference type="EMBL" id="AP019860">
    <property type="protein sequence ID" value="BBM88034.1"/>
    <property type="molecule type" value="Genomic_DNA"/>
</dbReference>
<dbReference type="GO" id="GO:0006694">
    <property type="term" value="P:steroid biosynthetic process"/>
    <property type="evidence" value="ECO:0007669"/>
    <property type="project" value="InterPro"/>
</dbReference>
<dbReference type="AlphaFoldDB" id="A0A5S9IU82"/>
<dbReference type="PANTHER" id="PTHR43245">
    <property type="entry name" value="BIFUNCTIONAL POLYMYXIN RESISTANCE PROTEIN ARNA"/>
    <property type="match status" value="1"/>
</dbReference>
<dbReference type="InterPro" id="IPR002225">
    <property type="entry name" value="3Beta_OHSteriod_DH/Estase"/>
</dbReference>
<evidence type="ECO:0000259" key="2">
    <source>
        <dbReference type="Pfam" id="PF01073"/>
    </source>
</evidence>